<dbReference type="EMBL" id="JAGEPA010000002">
    <property type="protein sequence ID" value="MBO1435585.1"/>
    <property type="molecule type" value="Genomic_DNA"/>
</dbReference>
<accession>A0ABS3MVW7</accession>
<evidence type="ECO:0000313" key="2">
    <source>
        <dbReference type="Proteomes" id="UP000692816"/>
    </source>
</evidence>
<name>A0ABS3MVW7_9BRAD</name>
<keyword evidence="2" id="KW-1185">Reference proteome</keyword>
<protein>
    <submittedName>
        <fullName evidence="1">Uncharacterized protein</fullName>
    </submittedName>
</protein>
<gene>
    <name evidence="1" type="ORF">J4P68_40805</name>
</gene>
<evidence type="ECO:0000313" key="1">
    <source>
        <dbReference type="EMBL" id="MBO1435585.1"/>
    </source>
</evidence>
<dbReference type="Proteomes" id="UP000692816">
    <property type="component" value="Unassembled WGS sequence"/>
</dbReference>
<comment type="caution">
    <text evidence="1">The sequence shown here is derived from an EMBL/GenBank/DDBJ whole genome shotgun (WGS) entry which is preliminary data.</text>
</comment>
<sequence length="83" mass="9190">MPGVIEDREYQGVALAEHVFLQYSVSEFPGRLDISVEIMQLFALAADTGVPGGVARQRKKRILAHVASLWDRTIALCVLYAQC</sequence>
<proteinExistence type="predicted"/>
<organism evidence="1 2">
    <name type="scientific">Bradyrhizobium quebecense</name>
    <dbReference type="NCBI Taxonomy" id="2748629"/>
    <lineage>
        <taxon>Bacteria</taxon>
        <taxon>Pseudomonadati</taxon>
        <taxon>Pseudomonadota</taxon>
        <taxon>Alphaproteobacteria</taxon>
        <taxon>Hyphomicrobiales</taxon>
        <taxon>Nitrobacteraceae</taxon>
        <taxon>Bradyrhizobium</taxon>
    </lineage>
</organism>
<reference evidence="1" key="1">
    <citation type="journal article" date="2021" name="Int. J. Syst. Evol. Microbiol.">
        <title>Bradyrhizobium septentrionale sp. nov. (sv. septentrionale) and Bradyrhizobium quebecense sp. nov. (sv. septentrionale) associated with legumes native to Canada possess rearranged symbiosis genes and numerous insertion sequences.</title>
        <authorList>
            <person name="Bromfield E.S.P."/>
            <person name="Cloutier S."/>
        </authorList>
    </citation>
    <scope>NUCLEOTIDE SEQUENCE</scope>
    <source>
        <strain evidence="1">12S5</strain>
    </source>
</reference>